<evidence type="ECO:0000313" key="3">
    <source>
        <dbReference type="EMBL" id="KAL0820286.1"/>
    </source>
</evidence>
<comment type="caution">
    <text evidence="3">The sequence shown here is derived from an EMBL/GenBank/DDBJ whole genome shotgun (WGS) entry which is preliminary data.</text>
</comment>
<protein>
    <submittedName>
        <fullName evidence="3">Uncharacterized protein</fullName>
    </submittedName>
</protein>
<feature type="region of interest" description="Disordered" evidence="1">
    <location>
        <begin position="65"/>
        <end position="84"/>
    </location>
</feature>
<feature type="region of interest" description="Disordered" evidence="1">
    <location>
        <begin position="346"/>
        <end position="497"/>
    </location>
</feature>
<evidence type="ECO:0000256" key="2">
    <source>
        <dbReference type="SAM" id="SignalP"/>
    </source>
</evidence>
<feature type="compositionally biased region" description="Acidic residues" evidence="1">
    <location>
        <begin position="405"/>
        <end position="453"/>
    </location>
</feature>
<sequence length="561" mass="65030">MTKILWILGMACLVMVQAATNDRGPQRFTVSEEQESPSVPPQNLPGFIMEDVTLYLTPSQVRALEASREENQQSGAQELSEQEALELEEEIRRQLEQQNVYINDQGDIERPVPPPQIQESTDEEPPVIIPRYQQKWAPKPNPPPQIKESTEEEPPVIIPRYQPKLAPKSNSPPQINESTDEEPPVIIPRYQPKLAPKPKTQKTQKYYSPSEEFVNQKPSPKSPKSYSFANRYTNVKVQDSNANYKIFGVQREPLRSKEYKYIPYSYFGDYTTEAPQPEEVKEEKKERKTPYSLNVKVFRNPQVTEEPKEESKIPYTLNVKVFRNPQITEEPKEESKTPYTLNVKAFRNPQITEEPKEESKIPYTLNVKAFRNPQITEEPKEESKTPYTLNVKVFRNPQITKAPKEEDENEQQSPLENEEQSPLENEEQSSLENEEQSPLETEEQIPLENEEQSPVENEQQSPVENEQQSRVGNEQQSPLEREEANLRYTPRYNDQQPGAEYQKFVSILEKEIALARSETFVRSSSVDHHTVITHRRPSNSGYRPLRSGSERSPIIGYVWRH</sequence>
<dbReference type="EMBL" id="JBEDNZ010000019">
    <property type="protein sequence ID" value="KAL0820286.1"/>
    <property type="molecule type" value="Genomic_DNA"/>
</dbReference>
<keyword evidence="2" id="KW-0732">Signal</keyword>
<accession>A0ABD0SKD3</accession>
<dbReference type="AlphaFoldDB" id="A0ABD0SKD3"/>
<feature type="chain" id="PRO_5044803837" evidence="2">
    <location>
        <begin position="19"/>
        <end position="561"/>
    </location>
</feature>
<feature type="signal peptide" evidence="2">
    <location>
        <begin position="1"/>
        <end position="18"/>
    </location>
</feature>
<reference evidence="3 4" key="1">
    <citation type="submission" date="2024-06" db="EMBL/GenBank/DDBJ databases">
        <title>A chromosome-level genome assembly of beet webworm, Loxostege sticticalis.</title>
        <authorList>
            <person name="Zhang Y."/>
        </authorList>
    </citation>
    <scope>NUCLEOTIDE SEQUENCE [LARGE SCALE GENOMIC DNA]</scope>
    <source>
        <strain evidence="3">AQ028</strain>
        <tissue evidence="3">Male pupae</tissue>
    </source>
</reference>
<feature type="compositionally biased region" description="Polar residues" evidence="1">
    <location>
        <begin position="168"/>
        <end position="177"/>
    </location>
</feature>
<proteinExistence type="predicted"/>
<organism evidence="3 4">
    <name type="scientific">Loxostege sticticalis</name>
    <name type="common">Beet webworm moth</name>
    <dbReference type="NCBI Taxonomy" id="481309"/>
    <lineage>
        <taxon>Eukaryota</taxon>
        <taxon>Metazoa</taxon>
        <taxon>Ecdysozoa</taxon>
        <taxon>Arthropoda</taxon>
        <taxon>Hexapoda</taxon>
        <taxon>Insecta</taxon>
        <taxon>Pterygota</taxon>
        <taxon>Neoptera</taxon>
        <taxon>Endopterygota</taxon>
        <taxon>Lepidoptera</taxon>
        <taxon>Glossata</taxon>
        <taxon>Ditrysia</taxon>
        <taxon>Pyraloidea</taxon>
        <taxon>Crambidae</taxon>
        <taxon>Pyraustinae</taxon>
        <taxon>Loxostege</taxon>
    </lineage>
</organism>
<dbReference type="Proteomes" id="UP001549921">
    <property type="component" value="Unassembled WGS sequence"/>
</dbReference>
<evidence type="ECO:0000256" key="1">
    <source>
        <dbReference type="SAM" id="MobiDB-lite"/>
    </source>
</evidence>
<name>A0ABD0SKD3_LOXSC</name>
<gene>
    <name evidence="3" type="ORF">ABMA28_006199</name>
</gene>
<feature type="region of interest" description="Disordered" evidence="1">
    <location>
        <begin position="102"/>
        <end position="227"/>
    </location>
</feature>
<evidence type="ECO:0000313" key="4">
    <source>
        <dbReference type="Proteomes" id="UP001549921"/>
    </source>
</evidence>
<feature type="compositionally biased region" description="Polar residues" evidence="1">
    <location>
        <begin position="454"/>
        <end position="478"/>
    </location>
</feature>